<dbReference type="InParanoid" id="A0A6P8IAX8"/>
<dbReference type="FunCoup" id="A0A6P8IAX8">
    <property type="interactions" value="786"/>
</dbReference>
<dbReference type="PROSITE" id="PS50088">
    <property type="entry name" value="ANK_REPEAT"/>
    <property type="match status" value="3"/>
</dbReference>
<feature type="compositionally biased region" description="Polar residues" evidence="12">
    <location>
        <begin position="293"/>
        <end position="314"/>
    </location>
</feature>
<dbReference type="RefSeq" id="XP_031564381.1">
    <property type="nucleotide sequence ID" value="XM_031708521.1"/>
</dbReference>
<reference evidence="16" key="1">
    <citation type="submission" date="2025-08" db="UniProtKB">
        <authorList>
            <consortium name="RefSeq"/>
        </authorList>
    </citation>
    <scope>IDENTIFICATION</scope>
    <source>
        <tissue evidence="16">Tentacle</tissue>
    </source>
</reference>
<evidence type="ECO:0000313" key="16">
    <source>
        <dbReference type="RefSeq" id="XP_031564381.1"/>
    </source>
</evidence>
<evidence type="ECO:0000256" key="11">
    <source>
        <dbReference type="PROSITE-ProRule" id="PRU00175"/>
    </source>
</evidence>
<evidence type="ECO:0000256" key="3">
    <source>
        <dbReference type="ARBA" id="ARBA00022737"/>
    </source>
</evidence>
<feature type="repeat" description="ANK" evidence="10">
    <location>
        <begin position="407"/>
        <end position="439"/>
    </location>
</feature>
<evidence type="ECO:0000256" key="8">
    <source>
        <dbReference type="ARBA" id="ARBA00023204"/>
    </source>
</evidence>
<dbReference type="Gene3D" id="1.25.40.20">
    <property type="entry name" value="Ankyrin repeat-containing domain"/>
    <property type="match status" value="1"/>
</dbReference>
<keyword evidence="15" id="KW-1185">Reference proteome</keyword>
<evidence type="ECO:0000256" key="9">
    <source>
        <dbReference type="ARBA" id="ARBA00023242"/>
    </source>
</evidence>
<dbReference type="InterPro" id="IPR013083">
    <property type="entry name" value="Znf_RING/FYVE/PHD"/>
</dbReference>
<accession>A0A6P8IAX8</accession>
<keyword evidence="9" id="KW-0539">Nucleus</keyword>
<organism evidence="15 16">
    <name type="scientific">Actinia tenebrosa</name>
    <name type="common">Australian red waratah sea anemone</name>
    <dbReference type="NCBI Taxonomy" id="6105"/>
    <lineage>
        <taxon>Eukaryota</taxon>
        <taxon>Metazoa</taxon>
        <taxon>Cnidaria</taxon>
        <taxon>Anthozoa</taxon>
        <taxon>Hexacorallia</taxon>
        <taxon>Actiniaria</taxon>
        <taxon>Actiniidae</taxon>
        <taxon>Actinia</taxon>
    </lineage>
</organism>
<dbReference type="InterPro" id="IPR036770">
    <property type="entry name" value="Ankyrin_rpt-contain_sf"/>
</dbReference>
<keyword evidence="6" id="KW-0862">Zinc</keyword>
<evidence type="ECO:0000256" key="10">
    <source>
        <dbReference type="PROSITE-ProRule" id="PRU00023"/>
    </source>
</evidence>
<keyword evidence="8" id="KW-0234">DNA repair</keyword>
<dbReference type="GO" id="GO:0070531">
    <property type="term" value="C:BRCA1-A complex"/>
    <property type="evidence" value="ECO:0007669"/>
    <property type="project" value="TreeGrafter"/>
</dbReference>
<keyword evidence="4" id="KW-0227">DNA damage</keyword>
<dbReference type="GeneID" id="116299812"/>
<dbReference type="InterPro" id="IPR017907">
    <property type="entry name" value="Znf_RING_CS"/>
</dbReference>
<dbReference type="CDD" id="cd17720">
    <property type="entry name" value="BRCT_Bard1_rpt2"/>
    <property type="match status" value="1"/>
</dbReference>
<dbReference type="SUPFAM" id="SSF48403">
    <property type="entry name" value="Ankyrin repeat"/>
    <property type="match status" value="1"/>
</dbReference>
<dbReference type="SUPFAM" id="SSF57850">
    <property type="entry name" value="RING/U-box"/>
    <property type="match status" value="1"/>
</dbReference>
<dbReference type="GO" id="GO:0008270">
    <property type="term" value="F:zinc ion binding"/>
    <property type="evidence" value="ECO:0007669"/>
    <property type="project" value="UniProtKB-KW"/>
</dbReference>
<dbReference type="PANTHER" id="PTHR24171:SF8">
    <property type="entry name" value="BRCA1-ASSOCIATED RING DOMAIN PROTEIN 1"/>
    <property type="match status" value="1"/>
</dbReference>
<dbReference type="SMART" id="SM00184">
    <property type="entry name" value="RING"/>
    <property type="match status" value="1"/>
</dbReference>
<dbReference type="PROSITE" id="PS50297">
    <property type="entry name" value="ANK_REP_REGION"/>
    <property type="match status" value="3"/>
</dbReference>
<protein>
    <submittedName>
        <fullName evidence="16">BRCA1-associated RING domain protein 1-like</fullName>
    </submittedName>
</protein>
<dbReference type="Proteomes" id="UP000515163">
    <property type="component" value="Unplaced"/>
</dbReference>
<dbReference type="PROSITE" id="PS50089">
    <property type="entry name" value="ZF_RING_2"/>
    <property type="match status" value="1"/>
</dbReference>
<dbReference type="OrthoDB" id="2384350at2759"/>
<sequence>MIKWNKTKLALSNLERLLTCTICKRLVQDPCTLEACDHHFCRNCVEELVGIDSKCPECGAFAWSKDLKVNRRLADILSLCKLIRTTVGNNDDVAETPPKQEACGVNVMLGTASRNLEKTDKIAKDNDIVTSIDGDKTLLKHNWQPVVRSEEGNNNTNNSSVCEREEYDVHLESSCSSQEYENEDINSSIELFSTNDSFCSEQDVNQPGTKSKYSTKTCGKESDIVTCTKYDKDRGASFVNHQNILKSKTNAYIRSDVGDLQVKGKKRKMSESELGIGNRESNLSLQKQVSIVENGTPETEKSIMSQSDVKGDSSSNKKRSRLALTHKNVSTSPSAKANISTPQSKIRKKLNTSPASVKSILELSPAHLTKRNKRGEGLLHIAAIKGYYEDAKYLLEKGADPNARDNAGWSPLHESCNHGHVTIAELLLDNGAIVNLPGGPEHETPLHDAVANGQLEVARVLVRRGASLHARNNQGLTPIEYAFTDPMKRLLEQESSVQCQTLTNDKENILLQTNLPPAHQSAKVLLYTGLSTEQKEKLELCASILGGKLVNEFSIDVTHIITSTSNSGLCRRTIKYLSGILCGKWIVSFGWITKCLSTNKWVDEAPYEVKGTSTAKSGVPHQARVNHLQQLPGLFDGCQFFFSGTFDPKTPSKEDLISLVKYGGGKILTREPKQEIDYSPFIIQSKYNKDTMHLSTLSTVAYHAQPDSTQYRCTIYIIYDPLSQNKQAVRNVRGPSIAPVGWLLDCISKFEIIDIEKFLQR</sequence>
<dbReference type="SMART" id="SM00248">
    <property type="entry name" value="ANK"/>
    <property type="match status" value="3"/>
</dbReference>
<proteinExistence type="predicted"/>
<dbReference type="PANTHER" id="PTHR24171">
    <property type="entry name" value="ANKYRIN REPEAT DOMAIN-CONTAINING PROTEIN 39-RELATED"/>
    <property type="match status" value="1"/>
</dbReference>
<evidence type="ECO:0000259" key="13">
    <source>
        <dbReference type="PROSITE" id="PS50089"/>
    </source>
</evidence>
<feature type="region of interest" description="Disordered" evidence="12">
    <location>
        <begin position="293"/>
        <end position="352"/>
    </location>
</feature>
<evidence type="ECO:0000256" key="5">
    <source>
        <dbReference type="ARBA" id="ARBA00022771"/>
    </source>
</evidence>
<dbReference type="GO" id="GO:0031436">
    <property type="term" value="C:BRCA1-BARD1 complex"/>
    <property type="evidence" value="ECO:0007669"/>
    <property type="project" value="TreeGrafter"/>
</dbReference>
<dbReference type="SUPFAM" id="SSF52113">
    <property type="entry name" value="BRCT domain"/>
    <property type="match status" value="2"/>
</dbReference>
<evidence type="ECO:0000256" key="1">
    <source>
        <dbReference type="ARBA" id="ARBA00004123"/>
    </source>
</evidence>
<feature type="domain" description="BRCT" evidence="14">
    <location>
        <begin position="514"/>
        <end position="609"/>
    </location>
</feature>
<dbReference type="Pfam" id="PF12796">
    <property type="entry name" value="Ank_2"/>
    <property type="match status" value="1"/>
</dbReference>
<evidence type="ECO:0000256" key="2">
    <source>
        <dbReference type="ARBA" id="ARBA00022723"/>
    </source>
</evidence>
<keyword evidence="2" id="KW-0479">Metal-binding</keyword>
<evidence type="ECO:0000256" key="7">
    <source>
        <dbReference type="ARBA" id="ARBA00023043"/>
    </source>
</evidence>
<dbReference type="InterPro" id="IPR036420">
    <property type="entry name" value="BRCT_dom_sf"/>
</dbReference>
<evidence type="ECO:0000256" key="12">
    <source>
        <dbReference type="SAM" id="MobiDB-lite"/>
    </source>
</evidence>
<dbReference type="InterPro" id="IPR039503">
    <property type="entry name" value="BARD1_Znf-RING"/>
</dbReference>
<evidence type="ECO:0000256" key="4">
    <source>
        <dbReference type="ARBA" id="ARBA00022763"/>
    </source>
</evidence>
<dbReference type="GO" id="GO:0085020">
    <property type="term" value="P:protein K6-linked ubiquitination"/>
    <property type="evidence" value="ECO:0007669"/>
    <property type="project" value="TreeGrafter"/>
</dbReference>
<name>A0A6P8IAX8_ACTTE</name>
<dbReference type="GO" id="GO:0004842">
    <property type="term" value="F:ubiquitin-protein transferase activity"/>
    <property type="evidence" value="ECO:0007669"/>
    <property type="project" value="TreeGrafter"/>
</dbReference>
<evidence type="ECO:0000256" key="6">
    <source>
        <dbReference type="ARBA" id="ARBA00022833"/>
    </source>
</evidence>
<dbReference type="InterPro" id="IPR002110">
    <property type="entry name" value="Ankyrin_rpt"/>
</dbReference>
<dbReference type="PROSITE" id="PS00518">
    <property type="entry name" value="ZF_RING_1"/>
    <property type="match status" value="1"/>
</dbReference>
<comment type="subcellular location">
    <subcellularLocation>
        <location evidence="1">Nucleus</location>
    </subcellularLocation>
</comment>
<dbReference type="Pfam" id="PF00533">
    <property type="entry name" value="BRCT"/>
    <property type="match status" value="1"/>
</dbReference>
<dbReference type="GO" id="GO:0006281">
    <property type="term" value="P:DNA repair"/>
    <property type="evidence" value="ECO:0007669"/>
    <property type="project" value="UniProtKB-KW"/>
</dbReference>
<keyword evidence="3" id="KW-0677">Repeat</keyword>
<keyword evidence="5 11" id="KW-0863">Zinc-finger</keyword>
<feature type="domain" description="BRCT" evidence="14">
    <location>
        <begin position="630"/>
        <end position="760"/>
    </location>
</feature>
<evidence type="ECO:0000313" key="15">
    <source>
        <dbReference type="Proteomes" id="UP000515163"/>
    </source>
</evidence>
<dbReference type="InterPro" id="IPR001841">
    <property type="entry name" value="Znf_RING"/>
</dbReference>
<dbReference type="PROSITE" id="PS50172">
    <property type="entry name" value="BRCT"/>
    <property type="match status" value="2"/>
</dbReference>
<dbReference type="Gene3D" id="3.40.50.10190">
    <property type="entry name" value="BRCT domain"/>
    <property type="match status" value="2"/>
</dbReference>
<feature type="domain" description="RING-type" evidence="13">
    <location>
        <begin position="20"/>
        <end position="58"/>
    </location>
</feature>
<feature type="compositionally biased region" description="Polar residues" evidence="12">
    <location>
        <begin position="327"/>
        <end position="344"/>
    </location>
</feature>
<dbReference type="Pfam" id="PF14835">
    <property type="entry name" value="zf-RING_6"/>
    <property type="match status" value="1"/>
</dbReference>
<feature type="repeat" description="ANK" evidence="10">
    <location>
        <begin position="441"/>
        <end position="473"/>
    </location>
</feature>
<dbReference type="KEGG" id="aten:116299812"/>
<dbReference type="AlphaFoldDB" id="A0A6P8IAX8"/>
<keyword evidence="7 10" id="KW-0040">ANK repeat</keyword>
<evidence type="ECO:0000259" key="14">
    <source>
        <dbReference type="PROSITE" id="PS50172"/>
    </source>
</evidence>
<dbReference type="CDD" id="cd17734">
    <property type="entry name" value="BRCT_Bard1_rpt1"/>
    <property type="match status" value="1"/>
</dbReference>
<dbReference type="SMART" id="SM00292">
    <property type="entry name" value="BRCT"/>
    <property type="match status" value="2"/>
</dbReference>
<dbReference type="InterPro" id="IPR001357">
    <property type="entry name" value="BRCT_dom"/>
</dbReference>
<dbReference type="FunFam" id="3.40.50.10190:FF:000006">
    <property type="entry name" value="Breast cancer type 1 susceptibility protein homolog"/>
    <property type="match status" value="1"/>
</dbReference>
<gene>
    <name evidence="16" type="primary">LOC116299812</name>
</gene>
<feature type="repeat" description="ANK" evidence="10">
    <location>
        <begin position="374"/>
        <end position="406"/>
    </location>
</feature>
<dbReference type="Gene3D" id="3.30.40.10">
    <property type="entry name" value="Zinc/RING finger domain, C3HC4 (zinc finger)"/>
    <property type="match status" value="1"/>
</dbReference>